<organism evidence="2">
    <name type="scientific">marine metagenome</name>
    <dbReference type="NCBI Taxonomy" id="408172"/>
    <lineage>
        <taxon>unclassified sequences</taxon>
        <taxon>metagenomes</taxon>
        <taxon>ecological metagenomes</taxon>
    </lineage>
</organism>
<reference evidence="2" key="1">
    <citation type="submission" date="2018-05" db="EMBL/GenBank/DDBJ databases">
        <authorList>
            <person name="Lanie J.A."/>
            <person name="Ng W.-L."/>
            <person name="Kazmierczak K.M."/>
            <person name="Andrzejewski T.M."/>
            <person name="Davidsen T.M."/>
            <person name="Wayne K.J."/>
            <person name="Tettelin H."/>
            <person name="Glass J.I."/>
            <person name="Rusch D."/>
            <person name="Podicherti R."/>
            <person name="Tsui H.-C.T."/>
            <person name="Winkler M.E."/>
        </authorList>
    </citation>
    <scope>NUCLEOTIDE SEQUENCE</scope>
</reference>
<dbReference type="GO" id="GO:0070402">
    <property type="term" value="F:NADPH binding"/>
    <property type="evidence" value="ECO:0007669"/>
    <property type="project" value="InterPro"/>
</dbReference>
<dbReference type="Pfam" id="PF02670">
    <property type="entry name" value="DXP_reductoisom"/>
    <property type="match status" value="1"/>
</dbReference>
<feature type="non-terminal residue" evidence="2">
    <location>
        <position position="87"/>
    </location>
</feature>
<evidence type="ECO:0000313" key="2">
    <source>
        <dbReference type="EMBL" id="SVD99034.1"/>
    </source>
</evidence>
<dbReference type="GO" id="GO:0030604">
    <property type="term" value="F:1-deoxy-D-xylulose-5-phosphate reductoisomerase activity"/>
    <property type="evidence" value="ECO:0007669"/>
    <property type="project" value="InterPro"/>
</dbReference>
<feature type="domain" description="1-deoxy-D-xylulose 5-phosphate reductoisomerase N-terminal" evidence="1">
    <location>
        <begin position="1"/>
        <end position="87"/>
    </location>
</feature>
<sequence>MAEQALAYNPDAVCIVQEKCQHQLEALLSDTEITICSGRNALLELAGRADVNLTMNGLVGSAGMEPTIEAIKNGVDVALSNKESMVM</sequence>
<dbReference type="PANTHER" id="PTHR30525">
    <property type="entry name" value="1-DEOXY-D-XYLULOSE 5-PHOSPHATE REDUCTOISOMERASE"/>
    <property type="match status" value="1"/>
</dbReference>
<dbReference type="InterPro" id="IPR036291">
    <property type="entry name" value="NAD(P)-bd_dom_sf"/>
</dbReference>
<dbReference type="GO" id="GO:0030145">
    <property type="term" value="F:manganese ion binding"/>
    <property type="evidence" value="ECO:0007669"/>
    <property type="project" value="TreeGrafter"/>
</dbReference>
<name>A0A382ZU58_9ZZZZ</name>
<protein>
    <recommendedName>
        <fullName evidence="1">1-deoxy-D-xylulose 5-phosphate reductoisomerase N-terminal domain-containing protein</fullName>
    </recommendedName>
</protein>
<dbReference type="GO" id="GO:0051484">
    <property type="term" value="P:isopentenyl diphosphate biosynthetic process, methylerythritol 4-phosphate pathway involved in terpenoid biosynthetic process"/>
    <property type="evidence" value="ECO:0007669"/>
    <property type="project" value="TreeGrafter"/>
</dbReference>
<dbReference type="EMBL" id="UINC01186692">
    <property type="protein sequence ID" value="SVD99034.1"/>
    <property type="molecule type" value="Genomic_DNA"/>
</dbReference>
<dbReference type="InterPro" id="IPR013512">
    <property type="entry name" value="DXP_reductoisomerase_N"/>
</dbReference>
<dbReference type="SUPFAM" id="SSF51735">
    <property type="entry name" value="NAD(P)-binding Rossmann-fold domains"/>
    <property type="match status" value="1"/>
</dbReference>
<proteinExistence type="predicted"/>
<gene>
    <name evidence="2" type="ORF">METZ01_LOCUS451888</name>
</gene>
<evidence type="ECO:0000259" key="1">
    <source>
        <dbReference type="Pfam" id="PF02670"/>
    </source>
</evidence>
<dbReference type="Gene3D" id="3.40.50.720">
    <property type="entry name" value="NAD(P)-binding Rossmann-like Domain"/>
    <property type="match status" value="1"/>
</dbReference>
<dbReference type="InterPro" id="IPR003821">
    <property type="entry name" value="DXP_reductoisomerase"/>
</dbReference>
<dbReference type="AlphaFoldDB" id="A0A382ZU58"/>
<dbReference type="PANTHER" id="PTHR30525:SF0">
    <property type="entry name" value="1-DEOXY-D-XYLULOSE 5-PHOSPHATE REDUCTOISOMERASE, CHLOROPLASTIC"/>
    <property type="match status" value="1"/>
</dbReference>
<accession>A0A382ZU58</accession>